<keyword evidence="1" id="KW-0472">Membrane</keyword>
<keyword evidence="1" id="KW-1133">Transmembrane helix</keyword>
<dbReference type="Pfam" id="PF02517">
    <property type="entry name" value="Rce1-like"/>
    <property type="match status" value="1"/>
</dbReference>
<feature type="transmembrane region" description="Helical" evidence="1">
    <location>
        <begin position="35"/>
        <end position="54"/>
    </location>
</feature>
<feature type="transmembrane region" description="Helical" evidence="1">
    <location>
        <begin position="99"/>
        <end position="127"/>
    </location>
</feature>
<reference evidence="3" key="1">
    <citation type="journal article" date="2020" name="Nature">
        <title>Giant virus diversity and host interactions through global metagenomics.</title>
        <authorList>
            <person name="Schulz F."/>
            <person name="Roux S."/>
            <person name="Paez-Espino D."/>
            <person name="Jungbluth S."/>
            <person name="Walsh D.A."/>
            <person name="Denef V.J."/>
            <person name="McMahon K.D."/>
            <person name="Konstantinidis K.T."/>
            <person name="Eloe-Fadrosh E.A."/>
            <person name="Kyrpides N.C."/>
            <person name="Woyke T."/>
        </authorList>
    </citation>
    <scope>NUCLEOTIDE SEQUENCE</scope>
    <source>
        <strain evidence="3">GVMAG-S-ERX556126-94</strain>
    </source>
</reference>
<name>A0A6C0FKY6_9ZZZZ</name>
<protein>
    <recommendedName>
        <fullName evidence="2">CAAX prenyl protease 2/Lysostaphin resistance protein A-like domain-containing protein</fullName>
    </recommendedName>
</protein>
<feature type="transmembrane region" description="Helical" evidence="1">
    <location>
        <begin position="6"/>
        <end position="23"/>
    </location>
</feature>
<evidence type="ECO:0000259" key="2">
    <source>
        <dbReference type="Pfam" id="PF02517"/>
    </source>
</evidence>
<dbReference type="InterPro" id="IPR003675">
    <property type="entry name" value="Rce1/LyrA-like_dom"/>
</dbReference>
<evidence type="ECO:0000313" key="3">
    <source>
        <dbReference type="EMBL" id="QHT39155.1"/>
    </source>
</evidence>
<dbReference type="GO" id="GO:0080120">
    <property type="term" value="P:CAAX-box protein maturation"/>
    <property type="evidence" value="ECO:0007669"/>
    <property type="project" value="UniProtKB-ARBA"/>
</dbReference>
<organism evidence="3">
    <name type="scientific">viral metagenome</name>
    <dbReference type="NCBI Taxonomy" id="1070528"/>
    <lineage>
        <taxon>unclassified sequences</taxon>
        <taxon>metagenomes</taxon>
        <taxon>organismal metagenomes</taxon>
    </lineage>
</organism>
<dbReference type="GO" id="GO:0004175">
    <property type="term" value="F:endopeptidase activity"/>
    <property type="evidence" value="ECO:0007669"/>
    <property type="project" value="UniProtKB-ARBA"/>
</dbReference>
<feature type="transmembrane region" description="Helical" evidence="1">
    <location>
        <begin position="139"/>
        <end position="159"/>
    </location>
</feature>
<accession>A0A6C0FKY6</accession>
<feature type="domain" description="CAAX prenyl protease 2/Lysostaphin resistance protein A-like" evidence="2">
    <location>
        <begin position="84"/>
        <end position="178"/>
    </location>
</feature>
<dbReference type="EMBL" id="MN738839">
    <property type="protein sequence ID" value="QHT39155.1"/>
    <property type="molecule type" value="Genomic_DNA"/>
</dbReference>
<proteinExistence type="predicted"/>
<dbReference type="PANTHER" id="PTHR36435">
    <property type="entry name" value="SLR1288 PROTEIN"/>
    <property type="match status" value="1"/>
</dbReference>
<sequence>MLSIPRLIIALVFLAIIAILDFKTDILKIKSKSKYNKLSVFFIGLIVLLSIEYIEDFITYNYFDDALKKDTPSLPYCEQRSAYDALLAGVSEEIVFRYIIFNLICLQYFKLGITKSIIISSLLFGIVHINQYLSFGVNIYNTLMVILQAIPAGAIFAYVYSQTNLTTAILLHFTVDFIDFLLLRCNKNLYKNILFIHA</sequence>
<dbReference type="AlphaFoldDB" id="A0A6C0FKY6"/>
<dbReference type="InterPro" id="IPR052710">
    <property type="entry name" value="CAAX_protease"/>
</dbReference>
<feature type="transmembrane region" description="Helical" evidence="1">
    <location>
        <begin position="165"/>
        <end position="183"/>
    </location>
</feature>
<keyword evidence="1" id="KW-0812">Transmembrane</keyword>
<dbReference type="PANTHER" id="PTHR36435:SF1">
    <property type="entry name" value="CAAX AMINO TERMINAL PROTEASE FAMILY PROTEIN"/>
    <property type="match status" value="1"/>
</dbReference>
<evidence type="ECO:0000256" key="1">
    <source>
        <dbReference type="SAM" id="Phobius"/>
    </source>
</evidence>